<dbReference type="Gene3D" id="1.10.443.10">
    <property type="entry name" value="Intergrase catalytic core"/>
    <property type="match status" value="1"/>
</dbReference>
<gene>
    <name evidence="2" type="ORF">EDF87_12540</name>
</gene>
<proteinExistence type="predicted"/>
<evidence type="ECO:0000313" key="3">
    <source>
        <dbReference type="Proteomes" id="UP000295804"/>
    </source>
</evidence>
<dbReference type="GO" id="GO:0006310">
    <property type="term" value="P:DNA recombination"/>
    <property type="evidence" value="ECO:0007669"/>
    <property type="project" value="UniProtKB-KW"/>
</dbReference>
<protein>
    <recommendedName>
        <fullName evidence="4">Phage integrase family protein</fullName>
    </recommendedName>
</protein>
<evidence type="ECO:0000256" key="1">
    <source>
        <dbReference type="ARBA" id="ARBA00023172"/>
    </source>
</evidence>
<reference evidence="2 3" key="1">
    <citation type="submission" date="2019-03" db="EMBL/GenBank/DDBJ databases">
        <title>Genomic analyses of the natural microbiome of Caenorhabditis elegans.</title>
        <authorList>
            <person name="Samuel B."/>
        </authorList>
    </citation>
    <scope>NUCLEOTIDE SEQUENCE [LARGE SCALE GENOMIC DNA]</scope>
    <source>
        <strain evidence="2 3">BIGb0525</strain>
    </source>
</reference>
<dbReference type="EMBL" id="SOCQ01000025">
    <property type="protein sequence ID" value="TDV37504.1"/>
    <property type="molecule type" value="Genomic_DNA"/>
</dbReference>
<dbReference type="GO" id="GO:0015074">
    <property type="term" value="P:DNA integration"/>
    <property type="evidence" value="ECO:0007669"/>
    <property type="project" value="InterPro"/>
</dbReference>
<dbReference type="GO" id="GO:0003677">
    <property type="term" value="F:DNA binding"/>
    <property type="evidence" value="ECO:0007669"/>
    <property type="project" value="InterPro"/>
</dbReference>
<accession>A0A4R7UU11</accession>
<dbReference type="SUPFAM" id="SSF56349">
    <property type="entry name" value="DNA breaking-rejoining enzymes"/>
    <property type="match status" value="1"/>
</dbReference>
<dbReference type="AlphaFoldDB" id="A0A4R7UU11"/>
<keyword evidence="1" id="KW-0233">DNA recombination</keyword>
<dbReference type="InterPro" id="IPR013762">
    <property type="entry name" value="Integrase-like_cat_sf"/>
</dbReference>
<dbReference type="Proteomes" id="UP000295804">
    <property type="component" value="Unassembled WGS sequence"/>
</dbReference>
<comment type="caution">
    <text evidence="2">The sequence shown here is derived from an EMBL/GenBank/DDBJ whole genome shotgun (WGS) entry which is preliminary data.</text>
</comment>
<organism evidence="2 3">
    <name type="scientific">Pseudomonas helmanticensis</name>
    <dbReference type="NCBI Taxonomy" id="1471381"/>
    <lineage>
        <taxon>Bacteria</taxon>
        <taxon>Pseudomonadati</taxon>
        <taxon>Pseudomonadota</taxon>
        <taxon>Gammaproteobacteria</taxon>
        <taxon>Pseudomonadales</taxon>
        <taxon>Pseudomonadaceae</taxon>
        <taxon>Pseudomonas</taxon>
    </lineage>
</organism>
<name>A0A4R7UU11_9PSED</name>
<dbReference type="InterPro" id="IPR011010">
    <property type="entry name" value="DNA_brk_join_enz"/>
</dbReference>
<sequence length="566" mass="64832">MKLLTTKLQMDQFQKKISAEQDPLRPEDIALDLDATARHAPKRRIFWDDDRLVQLGRPSIYCSRLLSNLTQESKYSFKKTLLEYRDEKSASSDMVMRLVGAMLTASKEHPPTVFDSQWASQALKFTSFRQLKRPIRLFLEYWRSRYPTAVGEEMLNLLAQARGVPITSNNAESDDPDKSWLTDEEYDDLLRVTWDHYDRSGATQPALIRLLSMQYARRPSQLSNLKFGDLKAGSSKVIAELAENEIHFPAAKERYVEIEFRGGKFEAHPIADHLWNLLTIQRINIKILFEQSLNLTLTTDEVESLPVFTTQDRVLKAADTLRNTLSLNPREHLDDQLFHTVPTYLGRVIAFSRNMPIFPKRGNLTPESTRSLLPVSRRTGKPILLTAIRLRHTRIRQLARQGVPKPILSYWLGHNDDDALKSYFNDPAEKARQIDERISPGLAPIAQAFHGRIIASDEEATHPSDPLKRLELAKDGFLSYVGRCGKFSFCATTSIPIPCYRCRNFEPLVTAPHEEVLEALRYRQAQEQEVIKPGSLRNLLIPIDLSTDIRAVERCIALCKAKREQE</sequence>
<dbReference type="RefSeq" id="WP_134178154.1">
    <property type="nucleotide sequence ID" value="NZ_SOCQ01000025.1"/>
</dbReference>
<evidence type="ECO:0008006" key="4">
    <source>
        <dbReference type="Google" id="ProtNLM"/>
    </source>
</evidence>
<evidence type="ECO:0000313" key="2">
    <source>
        <dbReference type="EMBL" id="TDV37504.1"/>
    </source>
</evidence>